<sequence>MGSPITIFRLFRHEPCGRELLVRVERPAASNADQGALDAADRIADVAAERLRAWWQQRHLRPVCAHPHTSGVIAEMQEDPVGPDLFGDGHRTLALWVAQTKYGAPWAVFGTAASEAEFWQQVRLDDCLLGLGPLAPGELHHVDFLTDRDAPTLTRP</sequence>
<evidence type="ECO:0000313" key="1">
    <source>
        <dbReference type="EMBL" id="GAA0290166.1"/>
    </source>
</evidence>
<protein>
    <submittedName>
        <fullName evidence="1">Uncharacterized protein</fullName>
    </submittedName>
</protein>
<dbReference type="RefSeq" id="WP_344158627.1">
    <property type="nucleotide sequence ID" value="NZ_BAAABV010000015.1"/>
</dbReference>
<reference evidence="2" key="1">
    <citation type="journal article" date="2019" name="Int. J. Syst. Evol. Microbiol.">
        <title>The Global Catalogue of Microorganisms (GCM) 10K type strain sequencing project: providing services to taxonomists for standard genome sequencing and annotation.</title>
        <authorList>
            <consortium name="The Broad Institute Genomics Platform"/>
            <consortium name="The Broad Institute Genome Sequencing Center for Infectious Disease"/>
            <person name="Wu L."/>
            <person name="Ma J."/>
        </authorList>
    </citation>
    <scope>NUCLEOTIDE SEQUENCE [LARGE SCALE GENOMIC DNA]</scope>
    <source>
        <strain evidence="2">JCM 4505</strain>
    </source>
</reference>
<dbReference type="EMBL" id="BAAABV010000015">
    <property type="protein sequence ID" value="GAA0290166.1"/>
    <property type="molecule type" value="Genomic_DNA"/>
</dbReference>
<dbReference type="Proteomes" id="UP001501867">
    <property type="component" value="Unassembled WGS sequence"/>
</dbReference>
<evidence type="ECO:0000313" key="2">
    <source>
        <dbReference type="Proteomes" id="UP001501867"/>
    </source>
</evidence>
<organism evidence="1 2">
    <name type="scientific">Streptomyces polychromogenes</name>
    <dbReference type="NCBI Taxonomy" id="67342"/>
    <lineage>
        <taxon>Bacteria</taxon>
        <taxon>Bacillati</taxon>
        <taxon>Actinomycetota</taxon>
        <taxon>Actinomycetes</taxon>
        <taxon>Kitasatosporales</taxon>
        <taxon>Streptomycetaceae</taxon>
        <taxon>Streptomyces</taxon>
    </lineage>
</organism>
<comment type="caution">
    <text evidence="1">The sequence shown here is derived from an EMBL/GenBank/DDBJ whole genome shotgun (WGS) entry which is preliminary data.</text>
</comment>
<proteinExistence type="predicted"/>
<keyword evidence="2" id="KW-1185">Reference proteome</keyword>
<accession>A0ABP3F0Z1</accession>
<name>A0ABP3F0Z1_9ACTN</name>
<gene>
    <name evidence="1" type="ORF">GCM10010302_30850</name>
</gene>